<reference evidence="1 2" key="1">
    <citation type="journal article" date="2014" name="Curr. Biol.">
        <title>The genome of the clonal raider ant Cerapachys biroi.</title>
        <authorList>
            <person name="Oxley P.R."/>
            <person name="Ji L."/>
            <person name="Fetter-Pruneda I."/>
            <person name="McKenzie S.K."/>
            <person name="Li C."/>
            <person name="Hu H."/>
            <person name="Zhang G."/>
            <person name="Kronauer D.J."/>
        </authorList>
    </citation>
    <scope>NUCLEOTIDE SEQUENCE [LARGE SCALE GENOMIC DNA]</scope>
</reference>
<accession>A0A026WAZ7</accession>
<evidence type="ECO:0000313" key="2">
    <source>
        <dbReference type="Proteomes" id="UP000053097"/>
    </source>
</evidence>
<dbReference type="Proteomes" id="UP000053097">
    <property type="component" value="Unassembled WGS sequence"/>
</dbReference>
<organism evidence="1 2">
    <name type="scientific">Ooceraea biroi</name>
    <name type="common">Clonal raider ant</name>
    <name type="synonym">Cerapachys biroi</name>
    <dbReference type="NCBI Taxonomy" id="2015173"/>
    <lineage>
        <taxon>Eukaryota</taxon>
        <taxon>Metazoa</taxon>
        <taxon>Ecdysozoa</taxon>
        <taxon>Arthropoda</taxon>
        <taxon>Hexapoda</taxon>
        <taxon>Insecta</taxon>
        <taxon>Pterygota</taxon>
        <taxon>Neoptera</taxon>
        <taxon>Endopterygota</taxon>
        <taxon>Hymenoptera</taxon>
        <taxon>Apocrita</taxon>
        <taxon>Aculeata</taxon>
        <taxon>Formicoidea</taxon>
        <taxon>Formicidae</taxon>
        <taxon>Dorylinae</taxon>
        <taxon>Ooceraea</taxon>
    </lineage>
</organism>
<dbReference type="AlphaFoldDB" id="A0A026WAZ7"/>
<keyword evidence="2" id="KW-1185">Reference proteome</keyword>
<gene>
    <name evidence="1" type="ORF">X777_08707</name>
</gene>
<proteinExistence type="predicted"/>
<sequence length="52" mass="5666">MAGVRYGRRPSPSRLRVSWGLLSPLEVVPVTKNNSANSNLCGMLCLPALVQR</sequence>
<evidence type="ECO:0000313" key="1">
    <source>
        <dbReference type="EMBL" id="EZA52194.1"/>
    </source>
</evidence>
<dbReference type="EMBL" id="KK107348">
    <property type="protein sequence ID" value="EZA52194.1"/>
    <property type="molecule type" value="Genomic_DNA"/>
</dbReference>
<name>A0A026WAZ7_OOCBI</name>
<protein>
    <submittedName>
        <fullName evidence="1">Uncharacterized protein</fullName>
    </submittedName>
</protein>